<accession>A0A9D1SRZ8</accession>
<reference evidence="2" key="2">
    <citation type="journal article" date="2021" name="PeerJ">
        <title>Extensive microbial diversity within the chicken gut microbiome revealed by metagenomics and culture.</title>
        <authorList>
            <person name="Gilroy R."/>
            <person name="Ravi A."/>
            <person name="Getino M."/>
            <person name="Pursley I."/>
            <person name="Horton D.L."/>
            <person name="Alikhan N.F."/>
            <person name="Baker D."/>
            <person name="Gharbi K."/>
            <person name="Hall N."/>
            <person name="Watson M."/>
            <person name="Adriaenssens E.M."/>
            <person name="Foster-Nyarko E."/>
            <person name="Jarju S."/>
            <person name="Secka A."/>
            <person name="Antonio M."/>
            <person name="Oren A."/>
            <person name="Chaudhuri R.R."/>
            <person name="La Ragione R."/>
            <person name="Hildebrand F."/>
            <person name="Pallen M.J."/>
        </authorList>
    </citation>
    <scope>NUCLEOTIDE SEQUENCE</scope>
    <source>
        <strain evidence="2">CHK154-7741</strain>
    </source>
</reference>
<evidence type="ECO:0000256" key="1">
    <source>
        <dbReference type="SAM" id="Phobius"/>
    </source>
</evidence>
<proteinExistence type="predicted"/>
<keyword evidence="1" id="KW-0472">Membrane</keyword>
<reference evidence="2" key="1">
    <citation type="submission" date="2020-10" db="EMBL/GenBank/DDBJ databases">
        <authorList>
            <person name="Gilroy R."/>
        </authorList>
    </citation>
    <scope>NUCLEOTIDE SEQUENCE</scope>
    <source>
        <strain evidence="2">CHK154-7741</strain>
    </source>
</reference>
<feature type="transmembrane region" description="Helical" evidence="1">
    <location>
        <begin position="120"/>
        <end position="139"/>
    </location>
</feature>
<keyword evidence="1" id="KW-0812">Transmembrane</keyword>
<protein>
    <submittedName>
        <fullName evidence="2">Uncharacterized protein</fullName>
    </submittedName>
</protein>
<evidence type="ECO:0000313" key="2">
    <source>
        <dbReference type="EMBL" id="HIU92979.1"/>
    </source>
</evidence>
<evidence type="ECO:0000313" key="3">
    <source>
        <dbReference type="Proteomes" id="UP000886748"/>
    </source>
</evidence>
<comment type="caution">
    <text evidence="2">The sequence shown here is derived from an EMBL/GenBank/DDBJ whole genome shotgun (WGS) entry which is preliminary data.</text>
</comment>
<dbReference type="Proteomes" id="UP000886748">
    <property type="component" value="Unassembled WGS sequence"/>
</dbReference>
<feature type="transmembrane region" description="Helical" evidence="1">
    <location>
        <begin position="151"/>
        <end position="174"/>
    </location>
</feature>
<name>A0A9D1SRZ8_9CLOT</name>
<sequence length="234" mass="25670">MISPVTNRPKHNVFSSFQDTAHTKNVYSSLYYKRNHRVEESDVKTKAKIAAGSIAATLVPMIYFAKKQNGLKKILDIFKIKYELKEVIALSSASIAGGALTGIAVDKKTNRKQKINEGVFQFMNATVPTMLVGGAMELIKDNEKYKNSKSVKVAAIVTGLIAGMPLAAFISNIINDPKDKEPDRKLTLKDSIINMDDALGALVVAKIPVVDKLHLEKIMPAIFAWCGYRAGESN</sequence>
<organism evidence="2 3">
    <name type="scientific">Candidatus Limenecus avicola</name>
    <dbReference type="NCBI Taxonomy" id="2840847"/>
    <lineage>
        <taxon>Bacteria</taxon>
        <taxon>Bacillati</taxon>
        <taxon>Bacillota</taxon>
        <taxon>Clostridia</taxon>
        <taxon>Eubacteriales</taxon>
        <taxon>Clostridiaceae</taxon>
        <taxon>Clostridiaceae incertae sedis</taxon>
        <taxon>Candidatus Limenecus</taxon>
    </lineage>
</organism>
<dbReference type="EMBL" id="DVOD01000055">
    <property type="protein sequence ID" value="HIU92979.1"/>
    <property type="molecule type" value="Genomic_DNA"/>
</dbReference>
<gene>
    <name evidence="2" type="ORF">IAD26_07595</name>
</gene>
<dbReference type="AlphaFoldDB" id="A0A9D1SRZ8"/>
<keyword evidence="1" id="KW-1133">Transmembrane helix</keyword>